<dbReference type="PRINTS" id="PR00080">
    <property type="entry name" value="SDRFAMILY"/>
</dbReference>
<evidence type="ECO:0000256" key="1">
    <source>
        <dbReference type="ARBA" id="ARBA00006484"/>
    </source>
</evidence>
<reference evidence="6" key="5">
    <citation type="journal article" date="2009" name="Chem. Biol. Interact.">
        <title>The SDR (short-chain dehydrogenase/reductase and related enzymes) nomenclature initiative.</title>
        <authorList>
            <person name="Persson B."/>
            <person name="Kallberg Y."/>
            <person name="Bray J.E."/>
            <person name="Bruford E."/>
            <person name="Dellaporta S.L."/>
            <person name="Favia A.D."/>
            <person name="Duarte R.G."/>
            <person name="Jornvall H."/>
            <person name="Kavanagh K.L."/>
            <person name="Kedishvili N."/>
            <person name="Kisiela M."/>
            <person name="Maser E."/>
            <person name="Mindnich R."/>
            <person name="Orchard S."/>
            <person name="Penning T.M."/>
            <person name="Thornton J.M."/>
            <person name="Adamski J."/>
            <person name="Oppermann U."/>
        </authorList>
    </citation>
    <scope>NUCLEOTIDE SEQUENCE</scope>
</reference>
<reference evidence="6" key="6">
    <citation type="journal article" date="2010" name="FEBS J.">
        <title>Classification of the short-chain dehydrogenase/reductase superfamily using hidden Markov models.</title>
        <authorList>
            <person name="Kallberg Y."/>
            <person name="Oppermann U."/>
            <person name="Persson B."/>
        </authorList>
    </citation>
    <scope>NUCLEOTIDE SEQUENCE</scope>
</reference>
<dbReference type="AlphaFoldDB" id="A0A8B6X575"/>
<dbReference type="RefSeq" id="WP_028312189.1">
    <property type="nucleotide sequence ID" value="NZ_AXWS01000015.1"/>
</dbReference>
<dbReference type="InterPro" id="IPR057326">
    <property type="entry name" value="KR_dom"/>
</dbReference>
<comment type="similarity">
    <text evidence="1 3">Belongs to the short-chain dehydrogenases/reductases (SDR) family.</text>
</comment>
<reference evidence="6" key="1">
    <citation type="journal article" date="2003" name="Chem. Biol. Interact.">
        <title>Short-chain dehydrogenases/reductases (SDR): the 2002 update.</title>
        <authorList>
            <person name="Oppermann U."/>
            <person name="Filling C."/>
            <person name="Hult M."/>
            <person name="Shafqat N."/>
            <person name="Wu X."/>
            <person name="Lindh M."/>
            <person name="Shafqat J."/>
            <person name="Nordling E."/>
            <person name="Kallberg Y."/>
            <person name="Persson B."/>
            <person name="Jornvall H."/>
        </authorList>
    </citation>
    <scope>NUCLEOTIDE SEQUENCE</scope>
</reference>
<dbReference type="Proteomes" id="UP000675920">
    <property type="component" value="Unplaced"/>
</dbReference>
<sequence length="246" mass="26690">MQLEGRTVLITGGSSGIGRALVERFLALDCTVVTCSRHGPAPDEAQSPRLCHLRLDLASPEGRRALLTELRTRYVDLSLLINNAGVQHLVDFTTAPMSHIEATSREEIALNLEAPLLLGAALLPLLREQPEAAIVNITTGLALAPKKSSPVYCASKAALRSFTRSFRYQVEEVAPRVRVVEALPPLVDTRMTTGRGSGKLAPADVAEALVAGLRAGRDEICIGKTRLLKLLMRLSPALVYRILRTW</sequence>
<reference evidence="6" key="2">
    <citation type="journal article" date="2003" name="Chem. Biol. Interact.">
        <title>Coenzyme-based functional assignments of short-chain dehydrogenases/reductases (SDRs).</title>
        <authorList>
            <person name="Persson B."/>
            <person name="Kallberg Y."/>
            <person name="Oppermann U."/>
            <person name="Jornvall H."/>
        </authorList>
    </citation>
    <scope>NUCLEOTIDE SEQUENCE</scope>
</reference>
<keyword evidence="5" id="KW-1185">Reference proteome</keyword>
<evidence type="ECO:0000256" key="2">
    <source>
        <dbReference type="ARBA" id="ARBA00023002"/>
    </source>
</evidence>
<reference evidence="6" key="7">
    <citation type="submission" date="2025-08" db="UniProtKB">
        <authorList>
            <consortium name="RefSeq"/>
        </authorList>
    </citation>
    <scope>IDENTIFICATION</scope>
</reference>
<dbReference type="PRINTS" id="PR00081">
    <property type="entry name" value="GDHRDH"/>
</dbReference>
<protein>
    <submittedName>
        <fullName evidence="6">SDR family oxidoreductase</fullName>
        <ecNumber evidence="6">1.-.-.-</ecNumber>
    </submittedName>
</protein>
<dbReference type="GO" id="GO:0016491">
    <property type="term" value="F:oxidoreductase activity"/>
    <property type="evidence" value="ECO:0007669"/>
    <property type="project" value="UniProtKB-KW"/>
</dbReference>
<evidence type="ECO:0000256" key="3">
    <source>
        <dbReference type="RuleBase" id="RU000363"/>
    </source>
</evidence>
<dbReference type="SUPFAM" id="SSF51735">
    <property type="entry name" value="NAD(P)-binding Rossmann-fold domains"/>
    <property type="match status" value="1"/>
</dbReference>
<accession>A0A8B6X575</accession>
<reference evidence="6" key="3">
    <citation type="journal article" date="2008" name="Cell. Mol. Life Sci.">
        <title>Medium- and short-chain dehydrogenase/reductase gene and protein families : the SDR superfamily: functional and structural diversity within a family of metabolic and regulatory enzymes.</title>
        <authorList>
            <person name="Kavanagh K.L."/>
            <person name="Jornvall H."/>
            <person name="Persson B."/>
            <person name="Oppermann U."/>
        </authorList>
    </citation>
    <scope>NUCLEOTIDE SEQUENCE</scope>
</reference>
<dbReference type="SMART" id="SM00822">
    <property type="entry name" value="PKS_KR"/>
    <property type="match status" value="1"/>
</dbReference>
<evidence type="ECO:0000313" key="5">
    <source>
        <dbReference type="Proteomes" id="UP000675920"/>
    </source>
</evidence>
<reference evidence="6" key="4">
    <citation type="journal article" date="2008" name="Cell. Mol. Life Sci.">
        <title>Medium- and short-chain dehydrogenase/reductase gene and protein families : Structure-function relationships in short-chain alcohol dehydrogenases.</title>
        <authorList>
            <person name="Ladenstein R."/>
            <person name="Winberg J.O."/>
            <person name="Benach J."/>
        </authorList>
    </citation>
    <scope>NUCLEOTIDE SEQUENCE</scope>
</reference>
<organism evidence="5 6">
    <name type="scientific">Derxia gummosa DSM 723</name>
    <dbReference type="NCBI Taxonomy" id="1121388"/>
    <lineage>
        <taxon>Bacteria</taxon>
        <taxon>Pseudomonadati</taxon>
        <taxon>Pseudomonadota</taxon>
        <taxon>Betaproteobacteria</taxon>
        <taxon>Burkholderiales</taxon>
        <taxon>Alcaligenaceae</taxon>
        <taxon>Derxia</taxon>
    </lineage>
</organism>
<evidence type="ECO:0000259" key="4">
    <source>
        <dbReference type="SMART" id="SM00822"/>
    </source>
</evidence>
<feature type="domain" description="Ketoreductase" evidence="4">
    <location>
        <begin position="6"/>
        <end position="189"/>
    </location>
</feature>
<keyword evidence="2" id="KW-0560">Oxidoreductase</keyword>
<dbReference type="OrthoDB" id="9810734at2"/>
<proteinExistence type="inferred from homology"/>
<evidence type="ECO:0000313" key="6">
    <source>
        <dbReference type="RefSeq" id="WP_028312189.1"/>
    </source>
</evidence>
<dbReference type="Pfam" id="PF00106">
    <property type="entry name" value="adh_short"/>
    <property type="match status" value="1"/>
</dbReference>
<dbReference type="GO" id="GO:0016020">
    <property type="term" value="C:membrane"/>
    <property type="evidence" value="ECO:0007669"/>
    <property type="project" value="TreeGrafter"/>
</dbReference>
<dbReference type="Gene3D" id="3.40.50.720">
    <property type="entry name" value="NAD(P)-binding Rossmann-like Domain"/>
    <property type="match status" value="1"/>
</dbReference>
<dbReference type="PANTHER" id="PTHR44196">
    <property type="entry name" value="DEHYDROGENASE/REDUCTASE SDR FAMILY MEMBER 7B"/>
    <property type="match status" value="1"/>
</dbReference>
<dbReference type="InterPro" id="IPR002347">
    <property type="entry name" value="SDR_fam"/>
</dbReference>
<dbReference type="InterPro" id="IPR036291">
    <property type="entry name" value="NAD(P)-bd_dom_sf"/>
</dbReference>
<name>A0A8B6X575_9BURK</name>
<dbReference type="EC" id="1.-.-.-" evidence="6"/>
<dbReference type="PANTHER" id="PTHR44196:SF1">
    <property type="entry name" value="DEHYDROGENASE_REDUCTASE SDR FAMILY MEMBER 7B"/>
    <property type="match status" value="1"/>
</dbReference>